<evidence type="ECO:0000313" key="2">
    <source>
        <dbReference type="Proteomes" id="UP000094527"/>
    </source>
</evidence>
<proteinExistence type="predicted"/>
<dbReference type="OMA" id="HFREEAN"/>
<protein>
    <submittedName>
        <fullName evidence="1">Uncharacterized protein</fullName>
    </submittedName>
</protein>
<sequence length="250" mass="28163">MSANGSTFNLDVDGNHAWELLFDIDNSKNSGSVRRQFEVKTSVSCSFHKMRKDVLNSSVAVSAGLSYGKVVEILKISVKGDMNHEVKYNYETMSESKLEYKTETTKTDVFEIGPNSRIKMYRLVFDGPGINYISDTISSTPHVIDPVNFKFVVREVLFLEGIDVVYTDDSVSRPANVINEVNGKSPDINADNIGLPVWLVPRWTKKFDQAANGIHLAIQSKENSNYINLSRGSRGSYRYIRMELDPSFQK</sequence>
<dbReference type="STRING" id="48709.A0A1D2M4E8"/>
<comment type="caution">
    <text evidence="1">The sequence shown here is derived from an EMBL/GenBank/DDBJ whole genome shotgun (WGS) entry which is preliminary data.</text>
</comment>
<organism evidence="1 2">
    <name type="scientific">Orchesella cincta</name>
    <name type="common">Springtail</name>
    <name type="synonym">Podura cincta</name>
    <dbReference type="NCBI Taxonomy" id="48709"/>
    <lineage>
        <taxon>Eukaryota</taxon>
        <taxon>Metazoa</taxon>
        <taxon>Ecdysozoa</taxon>
        <taxon>Arthropoda</taxon>
        <taxon>Hexapoda</taxon>
        <taxon>Collembola</taxon>
        <taxon>Entomobryomorpha</taxon>
        <taxon>Entomobryoidea</taxon>
        <taxon>Orchesellidae</taxon>
        <taxon>Orchesellinae</taxon>
        <taxon>Orchesella</taxon>
    </lineage>
</organism>
<evidence type="ECO:0000313" key="1">
    <source>
        <dbReference type="EMBL" id="ODM87843.1"/>
    </source>
</evidence>
<keyword evidence="2" id="KW-1185">Reference proteome</keyword>
<dbReference type="AlphaFoldDB" id="A0A1D2M4E8"/>
<dbReference type="EMBL" id="LJIJ01004558">
    <property type="protein sequence ID" value="ODM87843.1"/>
    <property type="molecule type" value="Genomic_DNA"/>
</dbReference>
<dbReference type="OrthoDB" id="783096at2759"/>
<reference evidence="1 2" key="1">
    <citation type="journal article" date="2016" name="Genome Biol. Evol.">
        <title>Gene Family Evolution Reflects Adaptation to Soil Environmental Stressors in the Genome of the Collembolan Orchesella cincta.</title>
        <authorList>
            <person name="Faddeeva-Vakhrusheva A."/>
            <person name="Derks M.F."/>
            <person name="Anvar S.Y."/>
            <person name="Agamennone V."/>
            <person name="Suring W."/>
            <person name="Smit S."/>
            <person name="van Straalen N.M."/>
            <person name="Roelofs D."/>
        </authorList>
    </citation>
    <scope>NUCLEOTIDE SEQUENCE [LARGE SCALE GENOMIC DNA]</scope>
    <source>
        <tissue evidence="1">Mixed pool</tissue>
    </source>
</reference>
<dbReference type="Proteomes" id="UP000094527">
    <property type="component" value="Unassembled WGS sequence"/>
</dbReference>
<accession>A0A1D2M4E8</accession>
<gene>
    <name evidence="1" type="ORF">Ocin01_18839</name>
</gene>
<name>A0A1D2M4E8_ORCCI</name>